<dbReference type="EMBL" id="BARS01053640">
    <property type="protein sequence ID" value="GAG52804.1"/>
    <property type="molecule type" value="Genomic_DNA"/>
</dbReference>
<proteinExistence type="predicted"/>
<feature type="non-terminal residue" evidence="1">
    <location>
        <position position="39"/>
    </location>
</feature>
<organism evidence="1">
    <name type="scientific">marine sediment metagenome</name>
    <dbReference type="NCBI Taxonomy" id="412755"/>
    <lineage>
        <taxon>unclassified sequences</taxon>
        <taxon>metagenomes</taxon>
        <taxon>ecological metagenomes</taxon>
    </lineage>
</organism>
<gene>
    <name evidence="1" type="ORF">S01H1_79552</name>
</gene>
<evidence type="ECO:0000313" key="1">
    <source>
        <dbReference type="EMBL" id="GAG52804.1"/>
    </source>
</evidence>
<comment type="caution">
    <text evidence="1">The sequence shown here is derived from an EMBL/GenBank/DDBJ whole genome shotgun (WGS) entry which is preliminary data.</text>
</comment>
<dbReference type="AlphaFoldDB" id="X0YAF7"/>
<protein>
    <submittedName>
        <fullName evidence="1">Uncharacterized protein</fullName>
    </submittedName>
</protein>
<name>X0YAF7_9ZZZZ</name>
<reference evidence="1" key="1">
    <citation type="journal article" date="2014" name="Front. Microbiol.">
        <title>High frequency of phylogenetically diverse reductive dehalogenase-homologous genes in deep subseafloor sedimentary metagenomes.</title>
        <authorList>
            <person name="Kawai M."/>
            <person name="Futagami T."/>
            <person name="Toyoda A."/>
            <person name="Takaki Y."/>
            <person name="Nishi S."/>
            <person name="Hori S."/>
            <person name="Arai W."/>
            <person name="Tsubouchi T."/>
            <person name="Morono Y."/>
            <person name="Uchiyama I."/>
            <person name="Ito T."/>
            <person name="Fujiyama A."/>
            <person name="Inagaki F."/>
            <person name="Takami H."/>
        </authorList>
    </citation>
    <scope>NUCLEOTIDE SEQUENCE</scope>
    <source>
        <strain evidence="1">Expedition CK06-06</strain>
    </source>
</reference>
<accession>X0YAF7</accession>
<sequence>MTHLTDLATLVGTDTFNRFVDFIQTCEWFSGAPGGFVTN</sequence>